<name>A0A1Y1IR34_KLENI</name>
<organism evidence="1 2">
    <name type="scientific">Klebsormidium nitens</name>
    <name type="common">Green alga</name>
    <name type="synonym">Ulothrix nitens</name>
    <dbReference type="NCBI Taxonomy" id="105231"/>
    <lineage>
        <taxon>Eukaryota</taxon>
        <taxon>Viridiplantae</taxon>
        <taxon>Streptophyta</taxon>
        <taxon>Klebsormidiophyceae</taxon>
        <taxon>Klebsormidiales</taxon>
        <taxon>Klebsormidiaceae</taxon>
        <taxon>Klebsormidium</taxon>
    </lineage>
</organism>
<accession>A0A1Y1IR34</accession>
<sequence length="435" mass="50631">MADITQHRACEPCTYALGFDPKSYTDKDLESLLEDSNLSEDDLEAEDPVEEGSFVITRVKHCFVEAPTQGENLHRFKVTTHDCRGQIELPAYFWNLNEDAQAWVGGIDVLGFGRCIISKDVLEVSVETLRLHTSFFEGSEELRDLRWVKTDCAKVIDFLKDVYSDKLPAQHGYIFTLMIIAKDHLRDMALWKVYFDRHEDIRKAREALKPPLQQMTEHEGANWKTLEQITKKREELQRRVNRLILPKQPADITMEDRIDLIRHLILCLYAYLPTLRNDYSDAPIIFMKDHRSSAIRKLMQGNHIMETAEGQFTFHLRYFKTDRSQAEKMYAFPQRMNNVVVDSLVVFPRRYLLSCMKKPDTPMGRNYYSKFMAAIWMDANVGSSLMRKILISNEYKDAPSLRDRAEKASSCLHSVAVQQTHYEKKYKPDGTPIAW</sequence>
<dbReference type="EMBL" id="DF237981">
    <property type="protein sequence ID" value="GAQ92502.1"/>
    <property type="molecule type" value="Genomic_DNA"/>
</dbReference>
<dbReference type="OrthoDB" id="10662521at2759"/>
<keyword evidence="2" id="KW-1185">Reference proteome</keyword>
<reference evidence="1 2" key="1">
    <citation type="journal article" date="2014" name="Nat. Commun.">
        <title>Klebsormidium flaccidum genome reveals primary factors for plant terrestrial adaptation.</title>
        <authorList>
            <person name="Hori K."/>
            <person name="Maruyama F."/>
            <person name="Fujisawa T."/>
            <person name="Togashi T."/>
            <person name="Yamamoto N."/>
            <person name="Seo M."/>
            <person name="Sato S."/>
            <person name="Yamada T."/>
            <person name="Mori H."/>
            <person name="Tajima N."/>
            <person name="Moriyama T."/>
            <person name="Ikeuchi M."/>
            <person name="Watanabe M."/>
            <person name="Wada H."/>
            <person name="Kobayashi K."/>
            <person name="Saito M."/>
            <person name="Masuda T."/>
            <person name="Sasaki-Sekimoto Y."/>
            <person name="Mashiguchi K."/>
            <person name="Awai K."/>
            <person name="Shimojima M."/>
            <person name="Masuda S."/>
            <person name="Iwai M."/>
            <person name="Nobusawa T."/>
            <person name="Narise T."/>
            <person name="Kondo S."/>
            <person name="Saito H."/>
            <person name="Sato R."/>
            <person name="Murakawa M."/>
            <person name="Ihara Y."/>
            <person name="Oshima-Yamada Y."/>
            <person name="Ohtaka K."/>
            <person name="Satoh M."/>
            <person name="Sonobe K."/>
            <person name="Ishii M."/>
            <person name="Ohtani R."/>
            <person name="Kanamori-Sato M."/>
            <person name="Honoki R."/>
            <person name="Miyazaki D."/>
            <person name="Mochizuki H."/>
            <person name="Umetsu J."/>
            <person name="Higashi K."/>
            <person name="Shibata D."/>
            <person name="Kamiya Y."/>
            <person name="Sato N."/>
            <person name="Nakamura Y."/>
            <person name="Tabata S."/>
            <person name="Ida S."/>
            <person name="Kurokawa K."/>
            <person name="Ohta H."/>
        </authorList>
    </citation>
    <scope>NUCLEOTIDE SEQUENCE [LARGE SCALE GENOMIC DNA]</scope>
    <source>
        <strain evidence="1 2">NIES-2285</strain>
    </source>
</reference>
<gene>
    <name evidence="1" type="ORF">KFL_010320020</name>
</gene>
<protein>
    <submittedName>
        <fullName evidence="1">Uncharacterized protein</fullName>
    </submittedName>
</protein>
<proteinExistence type="predicted"/>
<evidence type="ECO:0000313" key="1">
    <source>
        <dbReference type="EMBL" id="GAQ92502.1"/>
    </source>
</evidence>
<dbReference type="Proteomes" id="UP000054558">
    <property type="component" value="Unassembled WGS sequence"/>
</dbReference>
<evidence type="ECO:0000313" key="2">
    <source>
        <dbReference type="Proteomes" id="UP000054558"/>
    </source>
</evidence>
<dbReference type="AlphaFoldDB" id="A0A1Y1IR34"/>